<dbReference type="AlphaFoldDB" id="A0A1M7ZYR6"/>
<keyword evidence="2" id="KW-1185">Reference proteome</keyword>
<dbReference type="Proteomes" id="UP000184611">
    <property type="component" value="Unassembled WGS sequence"/>
</dbReference>
<dbReference type="PANTHER" id="PTHR32305:SF15">
    <property type="entry name" value="PROTEIN RHSA-RELATED"/>
    <property type="match status" value="1"/>
</dbReference>
<dbReference type="STRING" id="416016.SAMN05443547_2352"/>
<name>A0A1M7ZYR6_9FLAO</name>
<dbReference type="RefSeq" id="WP_073584673.1">
    <property type="nucleotide sequence ID" value="NZ_CBCSEA010000017.1"/>
</dbReference>
<dbReference type="NCBIfam" id="TIGR03696">
    <property type="entry name" value="Rhs_assc_core"/>
    <property type="match status" value="1"/>
</dbReference>
<dbReference type="PANTHER" id="PTHR32305">
    <property type="match status" value="1"/>
</dbReference>
<evidence type="ECO:0000313" key="1">
    <source>
        <dbReference type="EMBL" id="SHO73973.1"/>
    </source>
</evidence>
<dbReference type="InterPro" id="IPR022385">
    <property type="entry name" value="Rhs_assc_core"/>
</dbReference>
<organism evidence="1 2">
    <name type="scientific">Flavobacterium cucumis</name>
    <dbReference type="NCBI Taxonomy" id="416016"/>
    <lineage>
        <taxon>Bacteria</taxon>
        <taxon>Pseudomonadati</taxon>
        <taxon>Bacteroidota</taxon>
        <taxon>Flavobacteriia</taxon>
        <taxon>Flavobacteriales</taxon>
        <taxon>Flavobacteriaceae</taxon>
        <taxon>Flavobacterium</taxon>
    </lineage>
</organism>
<proteinExistence type="predicted"/>
<protein>
    <submittedName>
        <fullName evidence="1">RHS repeat-associated core domain-containing protein</fullName>
    </submittedName>
</protein>
<evidence type="ECO:0000313" key="2">
    <source>
        <dbReference type="Proteomes" id="UP000184611"/>
    </source>
</evidence>
<accession>A0A1M7ZYR6</accession>
<dbReference type="Gene3D" id="2.180.10.10">
    <property type="entry name" value="RHS repeat-associated core"/>
    <property type="match status" value="1"/>
</dbReference>
<gene>
    <name evidence="1" type="ORF">SAMN05443547_2352</name>
</gene>
<sequence>MSKIVSENSVITTHHYQSGYQYENGNLQFFPHAEGYVNVVSGTVPAYNYVYQYKDHLGNNRLNYATTTQASQTQLTILEESHYYPFGLKHAQYNSDHYQFIPPANGNNVALLPAGQSGNYQYKLNGNEWQDELGLNMYDMDMRQYDPAIARWVVQDPVIHHNMSPYNTFDNNPVFWKDPSGADGERYDWDRGEYVNSNGDVITYEQAFAAHGLNPNGMDINPFSTDDLFALAAKNGVTDKMEAGNAFERAALDYLNLNSNNKLFGSKERAARTGGKYKNVIPDAVSDIDVYTLFEKFSHKDSHFHEIKAVTGWLNLETGSSEYQVLGLIDAVATSTEGGGAGRSILTLYTTSNTRISPDVISYAASKRVTLKWAVAYMSNNLLYFTPPLTISNNTKRPTASPPVGIPQFRGAEIKF</sequence>
<reference evidence="2" key="1">
    <citation type="submission" date="2016-12" db="EMBL/GenBank/DDBJ databases">
        <authorList>
            <person name="Varghese N."/>
            <person name="Submissions S."/>
        </authorList>
    </citation>
    <scope>NUCLEOTIDE SEQUENCE [LARGE SCALE GENOMIC DNA]</scope>
    <source>
        <strain evidence="2">DSM 18830</strain>
    </source>
</reference>
<dbReference type="EMBL" id="FRYK01000005">
    <property type="protein sequence ID" value="SHO73973.1"/>
    <property type="molecule type" value="Genomic_DNA"/>
</dbReference>
<dbReference type="InterPro" id="IPR050708">
    <property type="entry name" value="T6SS_VgrG/RHS"/>
</dbReference>